<evidence type="ECO:0000313" key="4">
    <source>
        <dbReference type="Proteomes" id="UP000822476"/>
    </source>
</evidence>
<dbReference type="InterPro" id="IPR041491">
    <property type="entry name" value="TRPM_SLOG"/>
</dbReference>
<keyword evidence="1" id="KW-1133">Transmembrane helix</keyword>
<evidence type="ECO:0000256" key="1">
    <source>
        <dbReference type="SAM" id="Phobius"/>
    </source>
</evidence>
<feature type="transmembrane region" description="Helical" evidence="1">
    <location>
        <begin position="80"/>
        <end position="103"/>
    </location>
</feature>
<keyword evidence="1" id="KW-0812">Transmembrane</keyword>
<comment type="caution">
    <text evidence="3">The sequence shown here is derived from an EMBL/GenBank/DDBJ whole genome shotgun (WGS) entry which is preliminary data.</text>
</comment>
<dbReference type="Pfam" id="PF18139">
    <property type="entry name" value="LSDAT_euk"/>
    <property type="match status" value="1"/>
</dbReference>
<sequence length="171" mass="19527">MAEQVSFHRTSTIRRTVTRTGSVVPADGGVTTPSTALLQQTSVRRQSLMQRCVGEIEFTGMNQTAKLFCMLVTIQSSNRIYYRIIFLLSKHILFIVKTGVILFDLQFCKLDTATHDTVIRDLLKRKWGLKPPTLIITVFGTDFEKKRKLKMIFKKGLWKAAESGKKRVFIV</sequence>
<reference evidence="3" key="1">
    <citation type="submission" date="2019-07" db="EMBL/GenBank/DDBJ databases">
        <title>Annotation for the trematode Paragonimus miyazaki's.</title>
        <authorList>
            <person name="Choi Y.-J."/>
        </authorList>
    </citation>
    <scope>NUCLEOTIDE SEQUENCE</scope>
    <source>
        <strain evidence="3">Japan</strain>
    </source>
</reference>
<evidence type="ECO:0000313" key="3">
    <source>
        <dbReference type="EMBL" id="KAF7262429.1"/>
    </source>
</evidence>
<keyword evidence="4" id="KW-1185">Reference proteome</keyword>
<dbReference type="EMBL" id="JTDE01000066">
    <property type="protein sequence ID" value="KAF7262429.1"/>
    <property type="molecule type" value="Genomic_DNA"/>
</dbReference>
<name>A0A8S9Z4L9_9TREM</name>
<feature type="domain" description="TRPM SLOG" evidence="2">
    <location>
        <begin position="106"/>
        <end position="163"/>
    </location>
</feature>
<gene>
    <name evidence="3" type="ORF">EG68_00293</name>
</gene>
<protein>
    <recommendedName>
        <fullName evidence="2">TRPM SLOG domain-containing protein</fullName>
    </recommendedName>
</protein>
<accession>A0A8S9Z4L9</accession>
<proteinExistence type="predicted"/>
<dbReference type="Proteomes" id="UP000822476">
    <property type="component" value="Unassembled WGS sequence"/>
</dbReference>
<organism evidence="3 4">
    <name type="scientific">Paragonimus skrjabini miyazakii</name>
    <dbReference type="NCBI Taxonomy" id="59628"/>
    <lineage>
        <taxon>Eukaryota</taxon>
        <taxon>Metazoa</taxon>
        <taxon>Spiralia</taxon>
        <taxon>Lophotrochozoa</taxon>
        <taxon>Platyhelminthes</taxon>
        <taxon>Trematoda</taxon>
        <taxon>Digenea</taxon>
        <taxon>Plagiorchiida</taxon>
        <taxon>Troglotremata</taxon>
        <taxon>Troglotrematidae</taxon>
        <taxon>Paragonimus</taxon>
    </lineage>
</organism>
<dbReference type="OrthoDB" id="9994106at2759"/>
<keyword evidence="1" id="KW-0472">Membrane</keyword>
<evidence type="ECO:0000259" key="2">
    <source>
        <dbReference type="Pfam" id="PF18139"/>
    </source>
</evidence>
<dbReference type="AlphaFoldDB" id="A0A8S9Z4L9"/>